<evidence type="ECO:0000256" key="3">
    <source>
        <dbReference type="ARBA" id="ARBA00022691"/>
    </source>
</evidence>
<dbReference type="EC" id="2.1.1.37" evidence="7"/>
<organism evidence="8 9">
    <name type="scientific">Ethanoligenens harbinense (strain DSM 18485 / JCM 12961 / CGMCC 1.5033 / YUAN-3)</name>
    <dbReference type="NCBI Taxonomy" id="663278"/>
    <lineage>
        <taxon>Bacteria</taxon>
        <taxon>Bacillati</taxon>
        <taxon>Bacillota</taxon>
        <taxon>Clostridia</taxon>
        <taxon>Eubacteriales</taxon>
        <taxon>Oscillospiraceae</taxon>
        <taxon>Ethanoligenens</taxon>
    </lineage>
</organism>
<feature type="active site" evidence="5">
    <location>
        <position position="88"/>
    </location>
</feature>
<name>E6U5N2_ETHHY</name>
<dbReference type="Proteomes" id="UP000001551">
    <property type="component" value="Chromosome"/>
</dbReference>
<comment type="similarity">
    <text evidence="5 6">Belongs to the class I-like SAM-binding methyltransferase superfamily. C5-methyltransferase family.</text>
</comment>
<dbReference type="Pfam" id="PF00145">
    <property type="entry name" value="DNA_methylase"/>
    <property type="match status" value="1"/>
</dbReference>
<dbReference type="AlphaFoldDB" id="E6U5N2"/>
<dbReference type="eggNOG" id="COG0270">
    <property type="taxonomic scope" value="Bacteria"/>
</dbReference>
<evidence type="ECO:0000256" key="4">
    <source>
        <dbReference type="ARBA" id="ARBA00022747"/>
    </source>
</evidence>
<comment type="catalytic activity">
    <reaction evidence="7">
        <text>a 2'-deoxycytidine in DNA + S-adenosyl-L-methionine = a 5-methyl-2'-deoxycytidine in DNA + S-adenosyl-L-homocysteine + H(+)</text>
        <dbReference type="Rhea" id="RHEA:13681"/>
        <dbReference type="Rhea" id="RHEA-COMP:11369"/>
        <dbReference type="Rhea" id="RHEA-COMP:11370"/>
        <dbReference type="ChEBI" id="CHEBI:15378"/>
        <dbReference type="ChEBI" id="CHEBI:57856"/>
        <dbReference type="ChEBI" id="CHEBI:59789"/>
        <dbReference type="ChEBI" id="CHEBI:85452"/>
        <dbReference type="ChEBI" id="CHEBI:85454"/>
        <dbReference type="EC" id="2.1.1.37"/>
    </reaction>
</comment>
<keyword evidence="2 5" id="KW-0808">Transferase</keyword>
<dbReference type="NCBIfam" id="TIGR00675">
    <property type="entry name" value="dcm"/>
    <property type="match status" value="1"/>
</dbReference>
<protein>
    <recommendedName>
        <fullName evidence="7">Cytosine-specific methyltransferase</fullName>
        <ecNumber evidence="7">2.1.1.37</ecNumber>
    </recommendedName>
</protein>
<proteinExistence type="inferred from homology"/>
<dbReference type="RefSeq" id="WP_013485148.1">
    <property type="nucleotide sequence ID" value="NC_014828.1"/>
</dbReference>
<evidence type="ECO:0000313" key="9">
    <source>
        <dbReference type="Proteomes" id="UP000001551"/>
    </source>
</evidence>
<evidence type="ECO:0000256" key="6">
    <source>
        <dbReference type="RuleBase" id="RU000416"/>
    </source>
</evidence>
<dbReference type="GO" id="GO:0009307">
    <property type="term" value="P:DNA restriction-modification system"/>
    <property type="evidence" value="ECO:0007669"/>
    <property type="project" value="UniProtKB-KW"/>
</dbReference>
<keyword evidence="9" id="KW-1185">Reference proteome</keyword>
<dbReference type="PANTHER" id="PTHR46098">
    <property type="entry name" value="TRNA (CYTOSINE(38)-C(5))-METHYLTRANSFERASE"/>
    <property type="match status" value="1"/>
</dbReference>
<sequence>MKEVIRFFDCFAGIGGFYYGVQQIKSNKYEFRHVAYCEIDKSAQKFYDVACSSEGTQKIQDVKDIKTKKNPNGIMVSDFDILFAGFPCQSFSNVGYRKGFDDPRGQLFFYILDMLDYYKPKYFVLENVQKIHTIQNGSLLDEMKKALCEIGNGYILHTWNLLASDYGLPQKRNRIFFCGIRKDLTEPKGISEPPVVDLKTAKYPTTWHLLEKGAVDPKHYIPQGSRRTILTKPSNWEGDVNIDNAIARPLTATMAKWHRANQDNYFSEAYIAGTDPYVRPSVNLDTEPIRRITPLEGFRLQGFPDKYAEIAKNLKLAYSTQYKLIGNALPVNLAQAVIEHFLNSYL</sequence>
<dbReference type="PROSITE" id="PS51679">
    <property type="entry name" value="SAM_MT_C5"/>
    <property type="match status" value="1"/>
</dbReference>
<dbReference type="GO" id="GO:0032259">
    <property type="term" value="P:methylation"/>
    <property type="evidence" value="ECO:0007669"/>
    <property type="project" value="UniProtKB-KW"/>
</dbReference>
<keyword evidence="3 5" id="KW-0949">S-adenosyl-L-methionine</keyword>
<dbReference type="Gene3D" id="3.90.120.10">
    <property type="entry name" value="DNA Methylase, subunit A, domain 2"/>
    <property type="match status" value="1"/>
</dbReference>
<dbReference type="PROSITE" id="PS00094">
    <property type="entry name" value="C5_MTASE_1"/>
    <property type="match status" value="1"/>
</dbReference>
<evidence type="ECO:0000256" key="5">
    <source>
        <dbReference type="PROSITE-ProRule" id="PRU01016"/>
    </source>
</evidence>
<dbReference type="InterPro" id="IPR001525">
    <property type="entry name" value="C5_MeTfrase"/>
</dbReference>
<evidence type="ECO:0000313" key="8">
    <source>
        <dbReference type="EMBL" id="ADU26791.1"/>
    </source>
</evidence>
<evidence type="ECO:0000256" key="1">
    <source>
        <dbReference type="ARBA" id="ARBA00022603"/>
    </source>
</evidence>
<dbReference type="KEGG" id="eha:Ethha_1244"/>
<evidence type="ECO:0000256" key="7">
    <source>
        <dbReference type="RuleBase" id="RU000417"/>
    </source>
</evidence>
<gene>
    <name evidence="8" type="ordered locus">Ethha_1244</name>
</gene>
<dbReference type="GO" id="GO:0003886">
    <property type="term" value="F:DNA (cytosine-5-)-methyltransferase activity"/>
    <property type="evidence" value="ECO:0007669"/>
    <property type="project" value="UniProtKB-EC"/>
</dbReference>
<dbReference type="EMBL" id="CP002400">
    <property type="protein sequence ID" value="ADU26791.1"/>
    <property type="molecule type" value="Genomic_DNA"/>
</dbReference>
<dbReference type="InterPro" id="IPR050750">
    <property type="entry name" value="C5-MTase"/>
</dbReference>
<dbReference type="Gene3D" id="3.40.50.150">
    <property type="entry name" value="Vaccinia Virus protein VP39"/>
    <property type="match status" value="1"/>
</dbReference>
<keyword evidence="1 5" id="KW-0489">Methyltransferase</keyword>
<dbReference type="SUPFAM" id="SSF53335">
    <property type="entry name" value="S-adenosyl-L-methionine-dependent methyltransferases"/>
    <property type="match status" value="1"/>
</dbReference>
<dbReference type="REBASE" id="30838">
    <property type="entry name" value="M1.EhaORF1244P"/>
</dbReference>
<keyword evidence="4" id="KW-0680">Restriction system</keyword>
<dbReference type="HOGENOM" id="CLU_006958_0_1_9"/>
<dbReference type="PRINTS" id="PR00105">
    <property type="entry name" value="C5METTRFRASE"/>
</dbReference>
<evidence type="ECO:0000256" key="2">
    <source>
        <dbReference type="ARBA" id="ARBA00022679"/>
    </source>
</evidence>
<dbReference type="InterPro" id="IPR029063">
    <property type="entry name" value="SAM-dependent_MTases_sf"/>
</dbReference>
<dbReference type="InterPro" id="IPR018117">
    <property type="entry name" value="C5_DNA_meth_AS"/>
</dbReference>
<reference evidence="8 9" key="1">
    <citation type="submission" date="2010-12" db="EMBL/GenBank/DDBJ databases">
        <title>Complete sequence of Ethanoligenens harbinense YUAN-3.</title>
        <authorList>
            <person name="Lucas S."/>
            <person name="Copeland A."/>
            <person name="Lapidus A."/>
            <person name="Cheng J.-F."/>
            <person name="Bruce D."/>
            <person name="Goodwin L."/>
            <person name="Pitluck S."/>
            <person name="Chertkov O."/>
            <person name="Misra M."/>
            <person name="Detter J.C."/>
            <person name="Han C."/>
            <person name="Tapia R."/>
            <person name="Land M."/>
            <person name="Hauser L."/>
            <person name="Jeffries C."/>
            <person name="Kyrpides N."/>
            <person name="Ivanova N."/>
            <person name="Mikhailova N."/>
            <person name="Wang A."/>
            <person name="Mouttaki H."/>
            <person name="He Z."/>
            <person name="Zhou J."/>
            <person name="Hemme C.L."/>
            <person name="Woyke T."/>
        </authorList>
    </citation>
    <scope>NUCLEOTIDE SEQUENCE [LARGE SCALE GENOMIC DNA]</scope>
    <source>
        <strain evidence="9">DSM 18485 / JCM 12961 / CGMCC 1.5033 / YUAN-3</strain>
    </source>
</reference>
<dbReference type="STRING" id="663278.Ethha_1244"/>
<accession>E6U5N2</accession>
<dbReference type="PANTHER" id="PTHR46098:SF1">
    <property type="entry name" value="TRNA (CYTOSINE(38)-C(5))-METHYLTRANSFERASE"/>
    <property type="match status" value="1"/>
</dbReference>